<proteinExistence type="predicted"/>
<dbReference type="Pfam" id="PF03457">
    <property type="entry name" value="HA"/>
    <property type="match status" value="2"/>
</dbReference>
<dbReference type="PANTHER" id="PTHR33418">
    <property type="entry name" value="HELICASE-ASSOCIATED"/>
    <property type="match status" value="1"/>
</dbReference>
<name>A0A7S2FLS3_9STRA</name>
<feature type="domain" description="Helicase-associated" evidence="1">
    <location>
        <begin position="75"/>
        <end position="137"/>
    </location>
</feature>
<accession>A0A7S2FLS3</accession>
<protein>
    <recommendedName>
        <fullName evidence="1">Helicase-associated domain-containing protein</fullName>
    </recommendedName>
</protein>
<gene>
    <name evidence="2" type="ORF">DSPE1174_LOCUS9069</name>
</gene>
<dbReference type="InterPro" id="IPR005114">
    <property type="entry name" value="Helicase_assoc"/>
</dbReference>
<reference evidence="2" key="1">
    <citation type="submission" date="2021-01" db="EMBL/GenBank/DDBJ databases">
        <authorList>
            <person name="Corre E."/>
            <person name="Pelletier E."/>
            <person name="Niang G."/>
            <person name="Scheremetjew M."/>
            <person name="Finn R."/>
            <person name="Kale V."/>
            <person name="Holt S."/>
            <person name="Cochrane G."/>
            <person name="Meng A."/>
            <person name="Brown T."/>
            <person name="Cohen L."/>
        </authorList>
    </citation>
    <scope>NUCLEOTIDE SEQUENCE</scope>
    <source>
        <strain evidence="2">CCMP1381</strain>
    </source>
</reference>
<organism evidence="2">
    <name type="scientific">Octactis speculum</name>
    <dbReference type="NCBI Taxonomy" id="3111310"/>
    <lineage>
        <taxon>Eukaryota</taxon>
        <taxon>Sar</taxon>
        <taxon>Stramenopiles</taxon>
        <taxon>Ochrophyta</taxon>
        <taxon>Dictyochophyceae</taxon>
        <taxon>Dictyochales</taxon>
        <taxon>Dictyochaceae</taxon>
        <taxon>Octactis</taxon>
    </lineage>
</organism>
<sequence>MSHEERWNESFAELVKYHSVHHHCLVPKSFHSESTGSGLGRWVNKQRLLKASLDPARREKLDALNFDWQPAHPFDMRWEKNYEALRAYHLREGHCWVPKNYETDAGIQLGTWVANQRRFGRADLKPDRASRLATLNFEWGTTPSKPASTSVGTNDCKRAKLDCSNNITGASNDVTGKIIMSTTDASSDITGEMIFTTGELVAMSDVGK</sequence>
<feature type="domain" description="Helicase-associated" evidence="1">
    <location>
        <begin position="3"/>
        <end position="66"/>
    </location>
</feature>
<evidence type="ECO:0000313" key="2">
    <source>
        <dbReference type="EMBL" id="CAD9402789.1"/>
    </source>
</evidence>
<dbReference type="EMBL" id="HBGS01017246">
    <property type="protein sequence ID" value="CAD9402789.1"/>
    <property type="molecule type" value="Transcribed_RNA"/>
</dbReference>
<dbReference type="AlphaFoldDB" id="A0A7S2FLS3"/>
<dbReference type="PANTHER" id="PTHR33418:SF1">
    <property type="entry name" value="HELICASE-ASSOCIATED DOMAIN-CONTAINING PROTEIN"/>
    <property type="match status" value="1"/>
</dbReference>
<evidence type="ECO:0000259" key="1">
    <source>
        <dbReference type="Pfam" id="PF03457"/>
    </source>
</evidence>
<dbReference type="Gene3D" id="6.10.140.530">
    <property type="match status" value="2"/>
</dbReference>